<dbReference type="VEuPathDB" id="FungiDB:FUN_019501"/>
<reference evidence="2 3" key="1">
    <citation type="submission" date="2016-04" db="EMBL/GenBank/DDBJ databases">
        <title>Genome analyses suggest a sexual origin of heterokaryosis in a supposedly ancient asexual fungus.</title>
        <authorList>
            <person name="Ropars J."/>
            <person name="Sedzielewska K."/>
            <person name="Noel J."/>
            <person name="Charron P."/>
            <person name="Farinelli L."/>
            <person name="Marton T."/>
            <person name="Kruger M."/>
            <person name="Pelin A."/>
            <person name="Brachmann A."/>
            <person name="Corradi N."/>
        </authorList>
    </citation>
    <scope>NUCLEOTIDE SEQUENCE [LARGE SCALE GENOMIC DNA]</scope>
    <source>
        <strain evidence="2 3">C2</strain>
    </source>
</reference>
<evidence type="ECO:0000313" key="2">
    <source>
        <dbReference type="EMBL" id="PKK72497.1"/>
    </source>
</evidence>
<protein>
    <submittedName>
        <fullName evidence="2">Uncharacterized protein</fullName>
    </submittedName>
</protein>
<organism evidence="2 3">
    <name type="scientific">Rhizophagus irregularis</name>
    <dbReference type="NCBI Taxonomy" id="588596"/>
    <lineage>
        <taxon>Eukaryota</taxon>
        <taxon>Fungi</taxon>
        <taxon>Fungi incertae sedis</taxon>
        <taxon>Mucoromycota</taxon>
        <taxon>Glomeromycotina</taxon>
        <taxon>Glomeromycetes</taxon>
        <taxon>Glomerales</taxon>
        <taxon>Glomeraceae</taxon>
        <taxon>Rhizophagus</taxon>
    </lineage>
</organism>
<feature type="compositionally biased region" description="Basic and acidic residues" evidence="1">
    <location>
        <begin position="18"/>
        <end position="46"/>
    </location>
</feature>
<accession>A0A2N1NF07</accession>
<sequence>MNDISDIVKNDPMNYRQKRAEERDAHRARERERKRLKLAVETKNEPFESQSRVTGSQQDRAINLQNQWIKFFLPGMQRNFPFIILVQGECCCCCKEKKPKKFPSENDMDPGEPEDLQGLNRTSFPVIIVYTLQVSWRKAWIPRKRNKLSPKCARISPRIHRH</sequence>
<name>A0A2N1NF07_9GLOM</name>
<reference evidence="2 3" key="2">
    <citation type="submission" date="2017-10" db="EMBL/GenBank/DDBJ databases">
        <title>Extensive intraspecific genome diversity in a model arbuscular mycorrhizal fungus.</title>
        <authorList>
            <person name="Chen E.C.H."/>
            <person name="Morin E."/>
            <person name="Baudet D."/>
            <person name="Noel J."/>
            <person name="Ndikumana S."/>
            <person name="Charron P."/>
            <person name="St-Onge C."/>
            <person name="Giorgi J."/>
            <person name="Grigoriev I.V."/>
            <person name="Roux C."/>
            <person name="Martin F.M."/>
            <person name="Corradi N."/>
        </authorList>
    </citation>
    <scope>NUCLEOTIDE SEQUENCE [LARGE SCALE GENOMIC DNA]</scope>
    <source>
        <strain evidence="2 3">C2</strain>
    </source>
</reference>
<comment type="caution">
    <text evidence="2">The sequence shown here is derived from an EMBL/GenBank/DDBJ whole genome shotgun (WGS) entry which is preliminary data.</text>
</comment>
<evidence type="ECO:0000256" key="1">
    <source>
        <dbReference type="SAM" id="MobiDB-lite"/>
    </source>
</evidence>
<dbReference type="Proteomes" id="UP000233469">
    <property type="component" value="Unassembled WGS sequence"/>
</dbReference>
<dbReference type="EMBL" id="LLXL01000438">
    <property type="protein sequence ID" value="PKK72497.1"/>
    <property type="molecule type" value="Genomic_DNA"/>
</dbReference>
<dbReference type="VEuPathDB" id="FungiDB:RhiirFUN_020945"/>
<evidence type="ECO:0000313" key="3">
    <source>
        <dbReference type="Proteomes" id="UP000233469"/>
    </source>
</evidence>
<dbReference type="AlphaFoldDB" id="A0A2N1NF07"/>
<gene>
    <name evidence="2" type="ORF">RhiirC2_848374</name>
</gene>
<feature type="region of interest" description="Disordered" evidence="1">
    <location>
        <begin position="1"/>
        <end position="55"/>
    </location>
</feature>
<proteinExistence type="predicted"/>